<evidence type="ECO:0008006" key="3">
    <source>
        <dbReference type="Google" id="ProtNLM"/>
    </source>
</evidence>
<comment type="caution">
    <text evidence="1">The sequence shown here is derived from an EMBL/GenBank/DDBJ whole genome shotgun (WGS) entry which is preliminary data.</text>
</comment>
<reference evidence="1" key="2">
    <citation type="journal article" date="2021" name="Microbiome">
        <title>Successional dynamics and alternative stable states in a saline activated sludge microbial community over 9 years.</title>
        <authorList>
            <person name="Wang Y."/>
            <person name="Ye J."/>
            <person name="Ju F."/>
            <person name="Liu L."/>
            <person name="Boyd J.A."/>
            <person name="Deng Y."/>
            <person name="Parks D.H."/>
            <person name="Jiang X."/>
            <person name="Yin X."/>
            <person name="Woodcroft B.J."/>
            <person name="Tyson G.W."/>
            <person name="Hugenholtz P."/>
            <person name="Polz M.F."/>
            <person name="Zhang T."/>
        </authorList>
    </citation>
    <scope>NUCLEOTIDE SEQUENCE</scope>
    <source>
        <strain evidence="1">HKST-UBA02</strain>
    </source>
</reference>
<accession>A0A956NDU5</accession>
<dbReference type="InterPro" id="IPR029058">
    <property type="entry name" value="AB_hydrolase_fold"/>
</dbReference>
<dbReference type="Gene3D" id="3.40.50.1820">
    <property type="entry name" value="alpha/beta hydrolase"/>
    <property type="match status" value="1"/>
</dbReference>
<name>A0A956NDU5_UNCEI</name>
<dbReference type="SUPFAM" id="SSF53474">
    <property type="entry name" value="alpha/beta-Hydrolases"/>
    <property type="match status" value="1"/>
</dbReference>
<protein>
    <recommendedName>
        <fullName evidence="3">Alpha/beta hydrolase</fullName>
    </recommendedName>
</protein>
<dbReference type="AlphaFoldDB" id="A0A956NDU5"/>
<evidence type="ECO:0000313" key="2">
    <source>
        <dbReference type="Proteomes" id="UP000739538"/>
    </source>
</evidence>
<dbReference type="EMBL" id="JAGQHS010000084">
    <property type="protein sequence ID" value="MCA9757149.1"/>
    <property type="molecule type" value="Genomic_DNA"/>
</dbReference>
<reference evidence="1" key="1">
    <citation type="submission" date="2020-04" db="EMBL/GenBank/DDBJ databases">
        <authorList>
            <person name="Zhang T."/>
        </authorList>
    </citation>
    <scope>NUCLEOTIDE SEQUENCE</scope>
    <source>
        <strain evidence="1">HKST-UBA02</strain>
    </source>
</reference>
<dbReference type="Proteomes" id="UP000739538">
    <property type="component" value="Unassembled WGS sequence"/>
</dbReference>
<evidence type="ECO:0000313" key="1">
    <source>
        <dbReference type="EMBL" id="MCA9757149.1"/>
    </source>
</evidence>
<organism evidence="1 2">
    <name type="scientific">Eiseniibacteriota bacterium</name>
    <dbReference type="NCBI Taxonomy" id="2212470"/>
    <lineage>
        <taxon>Bacteria</taxon>
        <taxon>Candidatus Eiseniibacteriota</taxon>
    </lineage>
</organism>
<proteinExistence type="predicted"/>
<dbReference type="PROSITE" id="PS51257">
    <property type="entry name" value="PROKAR_LIPOPROTEIN"/>
    <property type="match status" value="1"/>
</dbReference>
<gene>
    <name evidence="1" type="ORF">KDA27_15195</name>
</gene>
<sequence>MRKWAFLLLGLSLLGQGCSEERTVAPTAETESPGLDAQAAAWSLVGEANWPVEVEAQVDRPMSRNQALPTIGFTRTQIAGDIAHYSLEVPVGPGAYDRIRVHRVVRERHPYVPIRTNDAVFLQHGASKDFSGMYLPGQVSPETPADFGLAVYLAERDLDVWGVDQAWNLAPPDLPDYAFMAGWGMQKQIDDLRFAIQVARFTRRITGNGNGKLTLLGYSLGAQIGYGYMNEETQLPPGRRQVDAFIPVDFPAKTDSGDLTALFEGAREYALGQLDAGVYGESGGMREFGLFAQGDPDGDSPLIPGFTNLQAALFLGAGPIFGGDLTFHYLAGVWDEIPVELQFVGTDAWLDFLVAAAAAEPNQLTVDQADFLLGDSTPWDDNFREITAPVLYVGANGGIGSLARIIHEGERQKGPPMVEEEC</sequence>